<organism evidence="1 2">
    <name type="scientific">Hoeflea algicola</name>
    <dbReference type="NCBI Taxonomy" id="2983763"/>
    <lineage>
        <taxon>Bacteria</taxon>
        <taxon>Pseudomonadati</taxon>
        <taxon>Pseudomonadota</taxon>
        <taxon>Alphaproteobacteria</taxon>
        <taxon>Hyphomicrobiales</taxon>
        <taxon>Rhizobiaceae</taxon>
        <taxon>Hoeflea</taxon>
    </lineage>
</organism>
<evidence type="ECO:0000313" key="1">
    <source>
        <dbReference type="EMBL" id="MCY0148295.1"/>
    </source>
</evidence>
<gene>
    <name evidence="1" type="ORF">OEG84_11385</name>
</gene>
<proteinExistence type="predicted"/>
<dbReference type="Proteomes" id="UP001073227">
    <property type="component" value="Unassembled WGS sequence"/>
</dbReference>
<dbReference type="RefSeq" id="WP_267653866.1">
    <property type="nucleotide sequence ID" value="NZ_JAOVZR010000001.1"/>
</dbReference>
<keyword evidence="2" id="KW-1185">Reference proteome</keyword>
<evidence type="ECO:0000313" key="2">
    <source>
        <dbReference type="Proteomes" id="UP001073227"/>
    </source>
</evidence>
<accession>A0ABT3Z931</accession>
<reference evidence="1" key="1">
    <citation type="submission" date="2022-10" db="EMBL/GenBank/DDBJ databases">
        <title>Hoeflea sp. G2-23, isolated from marine algae.</title>
        <authorList>
            <person name="Kristyanto S."/>
            <person name="Kim J.M."/>
            <person name="Jeon C.O."/>
        </authorList>
    </citation>
    <scope>NUCLEOTIDE SEQUENCE</scope>
    <source>
        <strain evidence="1">G2-23</strain>
    </source>
</reference>
<sequence length="61" mass="7192">MGLSLKRVVWKRQPEEQEVEYMKLCTLFGPSCFQRGNEWLFLRGEDPMCHAATPDGYERIN</sequence>
<dbReference type="EMBL" id="JAOVZR010000001">
    <property type="protein sequence ID" value="MCY0148295.1"/>
    <property type="molecule type" value="Genomic_DNA"/>
</dbReference>
<name>A0ABT3Z931_9HYPH</name>
<comment type="caution">
    <text evidence="1">The sequence shown here is derived from an EMBL/GenBank/DDBJ whole genome shotgun (WGS) entry which is preliminary data.</text>
</comment>
<protein>
    <submittedName>
        <fullName evidence="1">Uncharacterized protein</fullName>
    </submittedName>
</protein>